<feature type="transmembrane region" description="Helical" evidence="1">
    <location>
        <begin position="276"/>
        <end position="302"/>
    </location>
</feature>
<keyword evidence="3" id="KW-0328">Glycosyltransferase</keyword>
<dbReference type="Gene3D" id="3.90.550.10">
    <property type="entry name" value="Spore Coat Polysaccharide Biosynthesis Protein SpsA, Chain A"/>
    <property type="match status" value="1"/>
</dbReference>
<feature type="transmembrane region" description="Helical" evidence="1">
    <location>
        <begin position="242"/>
        <end position="264"/>
    </location>
</feature>
<evidence type="ECO:0000313" key="3">
    <source>
        <dbReference type="EMBL" id="MPL94962.1"/>
    </source>
</evidence>
<dbReference type="AlphaFoldDB" id="A0A644VWX8"/>
<keyword evidence="3" id="KW-0808">Transferase</keyword>
<dbReference type="SUPFAM" id="SSF53448">
    <property type="entry name" value="Nucleotide-diphospho-sugar transferases"/>
    <property type="match status" value="1"/>
</dbReference>
<dbReference type="Pfam" id="PF00535">
    <property type="entry name" value="Glycos_transf_2"/>
    <property type="match status" value="1"/>
</dbReference>
<reference evidence="3" key="1">
    <citation type="submission" date="2019-08" db="EMBL/GenBank/DDBJ databases">
        <authorList>
            <person name="Kucharzyk K."/>
            <person name="Murdoch R.W."/>
            <person name="Higgins S."/>
            <person name="Loffler F."/>
        </authorList>
    </citation>
    <scope>NUCLEOTIDE SEQUENCE</scope>
</reference>
<keyword evidence="1" id="KW-0812">Transmembrane</keyword>
<comment type="caution">
    <text evidence="3">The sequence shown here is derived from an EMBL/GenBank/DDBJ whole genome shotgun (WGS) entry which is preliminary data.</text>
</comment>
<name>A0A644VWX8_9ZZZZ</name>
<dbReference type="InterPro" id="IPR050256">
    <property type="entry name" value="Glycosyltransferase_2"/>
</dbReference>
<gene>
    <name evidence="3" type="primary">arnC_24</name>
    <name evidence="3" type="ORF">SDC9_41125</name>
</gene>
<keyword evidence="1" id="KW-0472">Membrane</keyword>
<dbReference type="InterPro" id="IPR001173">
    <property type="entry name" value="Glyco_trans_2-like"/>
</dbReference>
<dbReference type="PANTHER" id="PTHR48090:SF7">
    <property type="entry name" value="RFBJ PROTEIN"/>
    <property type="match status" value="1"/>
</dbReference>
<feature type="domain" description="Glycosyltransferase 2-like" evidence="2">
    <location>
        <begin position="18"/>
        <end position="175"/>
    </location>
</feature>
<dbReference type="PANTHER" id="PTHR48090">
    <property type="entry name" value="UNDECAPRENYL-PHOSPHATE 4-DEOXY-4-FORMAMIDO-L-ARABINOSE TRANSFERASE-RELATED"/>
    <property type="match status" value="1"/>
</dbReference>
<evidence type="ECO:0000256" key="1">
    <source>
        <dbReference type="SAM" id="Phobius"/>
    </source>
</evidence>
<protein>
    <submittedName>
        <fullName evidence="3">Undecaprenyl-phosphate 4-deoxy-4-formamido-L-arabinose transferase</fullName>
        <ecNumber evidence="3">2.4.2.53</ecNumber>
    </submittedName>
</protein>
<dbReference type="EMBL" id="VSSQ01000449">
    <property type="protein sequence ID" value="MPL94962.1"/>
    <property type="molecule type" value="Genomic_DNA"/>
</dbReference>
<keyword evidence="1" id="KW-1133">Transmembrane helix</keyword>
<dbReference type="CDD" id="cd04179">
    <property type="entry name" value="DPM_DPG-synthase_like"/>
    <property type="match status" value="1"/>
</dbReference>
<sequence>MEILDDQLQTIPYPSIMVGIPAYNEEKMVGDMVLQAKKYAHLVLVVNDASSDNTKKFAEEAGALVISHPINKGYGGALLTIFQTAQKYHPDILILMDADGQHDPADIPRFVSKMLEGYEVVVGSRFLDAERKEKIPAYRLFGIKMLDKATHIAAKGSVGISDVLCGYRAFSKKAYTQITYLDTSMHGGPDIIVQLGDLGMKFGEIPVSIRYDLENTSKRGPINMGLELLVGVIQVVVTKRPLLFFGVPGVVLTVGGVILAIQAFDIVAKTGIWSTNITLVAMMMLMLGMLLVITALILYAVAQMIQLVSRK</sequence>
<dbReference type="EC" id="2.4.2.53" evidence="3"/>
<proteinExistence type="predicted"/>
<dbReference type="GO" id="GO:0099621">
    <property type="term" value="F:undecaprenyl-phosphate 4-deoxy-4-formamido-L-arabinose transferase activity"/>
    <property type="evidence" value="ECO:0007669"/>
    <property type="project" value="UniProtKB-EC"/>
</dbReference>
<dbReference type="InterPro" id="IPR029044">
    <property type="entry name" value="Nucleotide-diphossugar_trans"/>
</dbReference>
<organism evidence="3">
    <name type="scientific">bioreactor metagenome</name>
    <dbReference type="NCBI Taxonomy" id="1076179"/>
    <lineage>
        <taxon>unclassified sequences</taxon>
        <taxon>metagenomes</taxon>
        <taxon>ecological metagenomes</taxon>
    </lineage>
</organism>
<accession>A0A644VWX8</accession>
<evidence type="ECO:0000259" key="2">
    <source>
        <dbReference type="Pfam" id="PF00535"/>
    </source>
</evidence>